<protein>
    <submittedName>
        <fullName evidence="2">Uncharacterized protein</fullName>
    </submittedName>
</protein>
<evidence type="ECO:0000313" key="3">
    <source>
        <dbReference type="Proteomes" id="UP000054342"/>
    </source>
</evidence>
<reference evidence="2 3" key="1">
    <citation type="submission" date="2015-01" db="EMBL/GenBank/DDBJ databases">
        <title>The Genome Sequence of Exophiala xenobiotica CBS118157.</title>
        <authorList>
            <consortium name="The Broad Institute Genomics Platform"/>
            <person name="Cuomo C."/>
            <person name="de Hoog S."/>
            <person name="Gorbushina A."/>
            <person name="Stielow B."/>
            <person name="Teixiera M."/>
            <person name="Abouelleil A."/>
            <person name="Chapman S.B."/>
            <person name="Priest M."/>
            <person name="Young S.K."/>
            <person name="Wortman J."/>
            <person name="Nusbaum C."/>
            <person name="Birren B."/>
        </authorList>
    </citation>
    <scope>NUCLEOTIDE SEQUENCE [LARGE SCALE GENOMIC DNA]</scope>
    <source>
        <strain evidence="2 3">CBS 118157</strain>
    </source>
</reference>
<name>A0A0D2EFI3_9EURO</name>
<dbReference type="GeneID" id="25328484"/>
<dbReference type="RefSeq" id="XP_013314787.1">
    <property type="nucleotide sequence ID" value="XM_013459333.1"/>
</dbReference>
<dbReference type="AlphaFoldDB" id="A0A0D2EFI3"/>
<keyword evidence="3" id="KW-1185">Reference proteome</keyword>
<organism evidence="2 3">
    <name type="scientific">Exophiala xenobiotica</name>
    <dbReference type="NCBI Taxonomy" id="348802"/>
    <lineage>
        <taxon>Eukaryota</taxon>
        <taxon>Fungi</taxon>
        <taxon>Dikarya</taxon>
        <taxon>Ascomycota</taxon>
        <taxon>Pezizomycotina</taxon>
        <taxon>Eurotiomycetes</taxon>
        <taxon>Chaetothyriomycetidae</taxon>
        <taxon>Chaetothyriales</taxon>
        <taxon>Herpotrichiellaceae</taxon>
        <taxon>Exophiala</taxon>
    </lineage>
</organism>
<dbReference type="Proteomes" id="UP000054342">
    <property type="component" value="Unassembled WGS sequence"/>
</dbReference>
<dbReference type="OrthoDB" id="97518at2759"/>
<proteinExistence type="predicted"/>
<evidence type="ECO:0000313" key="2">
    <source>
        <dbReference type="EMBL" id="KIW54203.1"/>
    </source>
</evidence>
<dbReference type="EMBL" id="KN847320">
    <property type="protein sequence ID" value="KIW54203.1"/>
    <property type="molecule type" value="Genomic_DNA"/>
</dbReference>
<feature type="region of interest" description="Disordered" evidence="1">
    <location>
        <begin position="67"/>
        <end position="87"/>
    </location>
</feature>
<feature type="compositionally biased region" description="Basic and acidic residues" evidence="1">
    <location>
        <begin position="67"/>
        <end position="77"/>
    </location>
</feature>
<accession>A0A0D2EFI3</accession>
<evidence type="ECO:0000256" key="1">
    <source>
        <dbReference type="SAM" id="MobiDB-lite"/>
    </source>
</evidence>
<sequence>MARSGSAETSRYHSSCLCGLSRAALRAVLCKARGSFAHLHKLESHVPPRQFLYGLLAGCGCDRRPLEQGKHRSDQRQHYPPQPDLQSQCARRAGLPVLDSQYPSPTLEVPWLSATMRKVPYGWDAYIDHLLNRFSLVQGLFIASP</sequence>
<dbReference type="HOGENOM" id="CLU_1786866_0_0_1"/>
<gene>
    <name evidence="2" type="ORF">PV05_06576</name>
</gene>